<protein>
    <submittedName>
        <fullName evidence="2">Uncharacterized protein</fullName>
    </submittedName>
</protein>
<keyword evidence="3" id="KW-1185">Reference proteome</keyword>
<proteinExistence type="predicted"/>
<dbReference type="EMBL" id="BLBS01000047">
    <property type="protein sequence ID" value="GET91217.1"/>
    <property type="molecule type" value="Genomic_DNA"/>
</dbReference>
<evidence type="ECO:0000313" key="2">
    <source>
        <dbReference type="EMBL" id="GET91217.1"/>
    </source>
</evidence>
<organism evidence="2 3">
    <name type="scientific">Leishmania tarentolae</name>
    <name type="common">Sauroleishmania tarentolae</name>
    <dbReference type="NCBI Taxonomy" id="5689"/>
    <lineage>
        <taxon>Eukaryota</taxon>
        <taxon>Discoba</taxon>
        <taxon>Euglenozoa</taxon>
        <taxon>Kinetoplastea</taxon>
        <taxon>Metakinetoplastina</taxon>
        <taxon>Trypanosomatida</taxon>
        <taxon>Trypanosomatidae</taxon>
        <taxon>Leishmaniinae</taxon>
        <taxon>Leishmania</taxon>
        <taxon>lizard Leishmania</taxon>
    </lineage>
</organism>
<feature type="compositionally biased region" description="Polar residues" evidence="1">
    <location>
        <begin position="301"/>
        <end position="310"/>
    </location>
</feature>
<accession>A0A640KUK4</accession>
<feature type="region of interest" description="Disordered" evidence="1">
    <location>
        <begin position="239"/>
        <end position="258"/>
    </location>
</feature>
<name>A0A640KUK4_LEITA</name>
<dbReference type="VEuPathDB" id="TriTrypDB:LtaPh_3125500"/>
<sequence>MFRPSDDHMERMAGYKMQRMAIHNMAMMARMEEEQMLMRQMQEMEMMQMQAMGCMLPVENGQWMPPQQEQQQSLGVFHGPTGFNSVPNAAPSSVVQPSAPGAGTVSVTPQSAMDLGNSGTGSNMYPSTTTASTGPGLNDAPSMVGNFSSYALEGPQSTTPFTNDANGAAEATDTMNNANSMYGGNLNGSSPAYTGGGLNQNGASAVGYSMYNANNTCSMYEQPSPSSAATNASAAMTIPSVGAPAPHDPSKEASPPLQRKLSLASLDKRAQSSTTEDDTTSTSTTHRSRELRRKNSELKRQNSGMINSGSRGPAYAPSQPTSAERKPSFSAK</sequence>
<gene>
    <name evidence="2" type="ORF">LtaPh_3125500</name>
</gene>
<evidence type="ECO:0000313" key="3">
    <source>
        <dbReference type="Proteomes" id="UP000419144"/>
    </source>
</evidence>
<comment type="caution">
    <text evidence="2">The sequence shown here is derived from an EMBL/GenBank/DDBJ whole genome shotgun (WGS) entry which is preliminary data.</text>
</comment>
<feature type="region of interest" description="Disordered" evidence="1">
    <location>
        <begin position="266"/>
        <end position="332"/>
    </location>
</feature>
<dbReference type="AlphaFoldDB" id="A0A640KUK4"/>
<feature type="compositionally biased region" description="Basic and acidic residues" evidence="1">
    <location>
        <begin position="323"/>
        <end position="332"/>
    </location>
</feature>
<dbReference type="OrthoDB" id="267618at2759"/>
<dbReference type="Proteomes" id="UP000419144">
    <property type="component" value="Unassembled WGS sequence"/>
</dbReference>
<reference evidence="2" key="1">
    <citation type="submission" date="2019-11" db="EMBL/GenBank/DDBJ databases">
        <title>Leishmania tarentolae CDS.</title>
        <authorList>
            <person name="Goto Y."/>
            <person name="Yamagishi J."/>
        </authorList>
    </citation>
    <scope>NUCLEOTIDE SEQUENCE [LARGE SCALE GENOMIC DNA]</scope>
    <source>
        <strain evidence="2">Parrot Tar II</strain>
    </source>
</reference>
<evidence type="ECO:0000256" key="1">
    <source>
        <dbReference type="SAM" id="MobiDB-lite"/>
    </source>
</evidence>